<dbReference type="EMBL" id="CP070505">
    <property type="protein sequence ID" value="QSL92057.1"/>
    <property type="molecule type" value="Genomic_DNA"/>
</dbReference>
<dbReference type="InterPro" id="IPR050793">
    <property type="entry name" value="CMP-NeuNAc_synthase"/>
</dbReference>
<keyword evidence="1" id="KW-0548">Nucleotidyltransferase</keyword>
<evidence type="ECO:0000313" key="1">
    <source>
        <dbReference type="EMBL" id="QSL92057.1"/>
    </source>
</evidence>
<dbReference type="Pfam" id="PF02348">
    <property type="entry name" value="CTP_transf_3"/>
    <property type="match status" value="1"/>
</dbReference>
<keyword evidence="1" id="KW-0808">Transferase</keyword>
<dbReference type="KEGG" id="pty:JWV26_20195"/>
<dbReference type="SUPFAM" id="SSF53448">
    <property type="entry name" value="Nucleotide-diphospho-sugar transferases"/>
    <property type="match status" value="1"/>
</dbReference>
<organism evidence="1 2">
    <name type="scientific">Ectopseudomonas toyotomiensis</name>
    <dbReference type="NCBI Taxonomy" id="554344"/>
    <lineage>
        <taxon>Bacteria</taxon>
        <taxon>Pseudomonadati</taxon>
        <taxon>Pseudomonadota</taxon>
        <taxon>Gammaproteobacteria</taxon>
        <taxon>Pseudomonadales</taxon>
        <taxon>Pseudomonadaceae</taxon>
        <taxon>Ectopseudomonas</taxon>
    </lineage>
</organism>
<evidence type="ECO:0000313" key="2">
    <source>
        <dbReference type="Proteomes" id="UP000663658"/>
    </source>
</evidence>
<dbReference type="Proteomes" id="UP000663658">
    <property type="component" value="Chromosome"/>
</dbReference>
<dbReference type="RefSeq" id="WP_206417658.1">
    <property type="nucleotide sequence ID" value="NZ_CP070505.1"/>
</dbReference>
<dbReference type="Gene3D" id="3.40.50.2000">
    <property type="entry name" value="Glycogen Phosphorylase B"/>
    <property type="match status" value="1"/>
</dbReference>
<name>A0ABD7DV94_9GAMM</name>
<dbReference type="PANTHER" id="PTHR21485">
    <property type="entry name" value="HAD SUPERFAMILY MEMBERS CMAS AND KDSC"/>
    <property type="match status" value="1"/>
</dbReference>
<dbReference type="SUPFAM" id="SSF53756">
    <property type="entry name" value="UDP-Glycosyltransferase/glycogen phosphorylase"/>
    <property type="match status" value="1"/>
</dbReference>
<dbReference type="CDD" id="cd02513">
    <property type="entry name" value="CMP-NeuAc_Synthase"/>
    <property type="match status" value="1"/>
</dbReference>
<dbReference type="Gene3D" id="3.90.550.10">
    <property type="entry name" value="Spore Coat Polysaccharide Biosynthesis Protein SpsA, Chain A"/>
    <property type="match status" value="1"/>
</dbReference>
<protein>
    <submittedName>
        <fullName evidence="1">Acylneuraminate cytidylyltransferase</fullName>
    </submittedName>
</protein>
<dbReference type="Gene3D" id="3.40.50.11190">
    <property type="match status" value="1"/>
</dbReference>
<reference evidence="1 2" key="1">
    <citation type="submission" date="2021-02" db="EMBL/GenBank/DDBJ databases">
        <title>Whole genome sequencing of Pseudomonas alcaliphila strain SM2.</title>
        <authorList>
            <person name="Alshamsi M.S."/>
            <person name="Sudalaimuthuasari N."/>
            <person name="Kundu B."/>
            <person name="AlMaskari R.S."/>
            <person name="Elmahi Y."/>
            <person name="Mundra S."/>
            <person name="Chandran S."/>
            <person name="Malik S."/>
            <person name="Hazzouri K.M."/>
            <person name="Amiri K.M.A."/>
        </authorList>
    </citation>
    <scope>NUCLEOTIDE SEQUENCE [LARGE SCALE GENOMIC DNA]</scope>
    <source>
        <strain evidence="1 2">SM2</strain>
    </source>
</reference>
<dbReference type="InterPro" id="IPR003329">
    <property type="entry name" value="Cytidylyl_trans"/>
</dbReference>
<proteinExistence type="predicted"/>
<gene>
    <name evidence="1" type="ORF">JWV26_20195</name>
</gene>
<sequence>MKPNILIVIPARGGSKGIPRKNLRALAGKPLIYYSIQTACASRFQPDIYVSTDDGEIAAIAEKLGAKIIHREATKAQDHTTLDPVIFDGYQQACAKEGKTYDLIVTLQPTSPLLKSASLDAALERLIDEPAIDTIISARDDTHLTWKREEGRYIPNYAKRVNRQYLEPVFKETGGFLITRGSIISENNRIGSRVELYLLQGGEDIDIDTYEDWSLCEFYLKRKKILFVVSGYQQIGLGHVYNTLLIANDILNHQVEFLVDDKSQLAYEKIASKNYQVHMQSQADIVDDIRRLAPDVVINDRLDTSEAYMVALKGNGIKTVNFEDLGAGARFADLVINAIYPEREVLPRHYFGHEYFILRDEFVLTPVRRPAECVRKVLLTFGGVDPNNYTRKVIEAIHPYCREHGIDISVVAGFGYSQYETLEPFADVQVFRNSMTIAEHMSGADIIFTSAGRTTYEVASLQIPAIVLAQNERELTHFFASAEYGFLNLGLGTAVSSAEILQAFSGLVENYPPRQYMSGLMAKSDLAGGRKRALKLINNIVEQV</sequence>
<accession>A0ABD7DV94</accession>
<dbReference type="AlphaFoldDB" id="A0ABD7DV94"/>
<dbReference type="GO" id="GO:0016779">
    <property type="term" value="F:nucleotidyltransferase activity"/>
    <property type="evidence" value="ECO:0007669"/>
    <property type="project" value="UniProtKB-KW"/>
</dbReference>
<dbReference type="PANTHER" id="PTHR21485:SF3">
    <property type="entry name" value="N-ACYLNEURAMINATE CYTIDYLYLTRANSFERASE"/>
    <property type="match status" value="1"/>
</dbReference>
<dbReference type="InterPro" id="IPR029044">
    <property type="entry name" value="Nucleotide-diphossugar_trans"/>
</dbReference>